<evidence type="ECO:0000313" key="1">
    <source>
        <dbReference type="EMBL" id="ACR01462.1"/>
    </source>
</evidence>
<reference evidence="1 2" key="2">
    <citation type="journal article" date="2012" name="Stand. Genomic Sci.">
        <title>Complete genome sequence of Thauera aminoaromatica strain MZ1T.</title>
        <authorList>
            <person name="Jiang K."/>
            <person name="Sanseverino J."/>
            <person name="Chauhan A."/>
            <person name="Lucas S."/>
            <person name="Copeland A."/>
            <person name="Lapidus A."/>
            <person name="Del Rio T.G."/>
            <person name="Dalin E."/>
            <person name="Tice H."/>
            <person name="Bruce D."/>
            <person name="Goodwin L."/>
            <person name="Pitluck S."/>
            <person name="Sims D."/>
            <person name="Brettin T."/>
            <person name="Detter J.C."/>
            <person name="Han C."/>
            <person name="Chang Y.J."/>
            <person name="Larimer F."/>
            <person name="Land M."/>
            <person name="Hauser L."/>
            <person name="Kyrpides N.C."/>
            <person name="Mikhailova N."/>
            <person name="Moser S."/>
            <person name="Jegier P."/>
            <person name="Close D."/>
            <person name="Debruyn J.M."/>
            <person name="Wang Y."/>
            <person name="Layton A.C."/>
            <person name="Allen M.S."/>
            <person name="Sayler G.S."/>
        </authorList>
    </citation>
    <scope>NUCLEOTIDE SEQUENCE [LARGE SCALE GENOMIC DNA]</scope>
    <source>
        <strain evidence="1 2">MZ1T</strain>
    </source>
</reference>
<dbReference type="HOGENOM" id="CLU_2774553_0_0_4"/>
<name>C4KAN6_THASP</name>
<organism evidence="1 2">
    <name type="scientific">Thauera aminoaromatica</name>
    <dbReference type="NCBI Taxonomy" id="164330"/>
    <lineage>
        <taxon>Bacteria</taxon>
        <taxon>Pseudomonadati</taxon>
        <taxon>Pseudomonadota</taxon>
        <taxon>Betaproteobacteria</taxon>
        <taxon>Rhodocyclales</taxon>
        <taxon>Zoogloeaceae</taxon>
        <taxon>Thauera</taxon>
    </lineage>
</organism>
<keyword evidence="2" id="KW-1185">Reference proteome</keyword>
<sequence length="69" mass="8146">MNGILEAIKLLFINLKLGLKCHPVTWVSFGKFINLIQRFTRWIFNTQQINCLRCLWVEKSRLEKSPLAL</sequence>
<reference evidence="2" key="1">
    <citation type="submission" date="2009-05" db="EMBL/GenBank/DDBJ databases">
        <title>Complete sequence of chromosome of Thauera sp. MZ1T.</title>
        <authorList>
            <consortium name="US DOE Joint Genome Institute"/>
            <person name="Lucas S."/>
            <person name="Copeland A."/>
            <person name="Lapidus A."/>
            <person name="Glavina del Rio T."/>
            <person name="Dalin E."/>
            <person name="Tice H."/>
            <person name="Bruce D."/>
            <person name="Goodwin L."/>
            <person name="Pitluck S."/>
            <person name="Sims D."/>
            <person name="Brettin T."/>
            <person name="Detter J.C."/>
            <person name="Han C."/>
            <person name="Larimer F."/>
            <person name="Land M."/>
            <person name="Hauser L."/>
            <person name="Kyrpides N."/>
            <person name="Mikhailova N."/>
            <person name="Sayler G.S."/>
        </authorList>
    </citation>
    <scope>NUCLEOTIDE SEQUENCE [LARGE SCALE GENOMIC DNA]</scope>
    <source>
        <strain evidence="2">MZ1T</strain>
    </source>
</reference>
<proteinExistence type="predicted"/>
<gene>
    <name evidence="1" type="ordered locus">Tmz1t_2863</name>
</gene>
<dbReference type="KEGG" id="tmz:Tmz1t_2863"/>
<dbReference type="Proteomes" id="UP000002186">
    <property type="component" value="Chromosome"/>
</dbReference>
<accession>C4KAN6</accession>
<evidence type="ECO:0000313" key="2">
    <source>
        <dbReference type="Proteomes" id="UP000002186"/>
    </source>
</evidence>
<dbReference type="EMBL" id="CP001281">
    <property type="protein sequence ID" value="ACR01462.1"/>
    <property type="molecule type" value="Genomic_DNA"/>
</dbReference>
<protein>
    <submittedName>
        <fullName evidence="1">Uncharacterized protein</fullName>
    </submittedName>
</protein>
<dbReference type="AlphaFoldDB" id="C4KAN6"/>